<gene>
    <name evidence="2" type="ORF">DUNSADRAFT_15174</name>
</gene>
<organism evidence="2 3">
    <name type="scientific">Dunaliella salina</name>
    <name type="common">Green alga</name>
    <name type="synonym">Protococcus salinus</name>
    <dbReference type="NCBI Taxonomy" id="3046"/>
    <lineage>
        <taxon>Eukaryota</taxon>
        <taxon>Viridiplantae</taxon>
        <taxon>Chlorophyta</taxon>
        <taxon>core chlorophytes</taxon>
        <taxon>Chlorophyceae</taxon>
        <taxon>CS clade</taxon>
        <taxon>Chlamydomonadales</taxon>
        <taxon>Dunaliellaceae</taxon>
        <taxon>Dunaliella</taxon>
    </lineage>
</organism>
<feature type="non-terminal residue" evidence="2">
    <location>
        <position position="1"/>
    </location>
</feature>
<evidence type="ECO:0000313" key="2">
    <source>
        <dbReference type="EMBL" id="KAF5830017.1"/>
    </source>
</evidence>
<evidence type="ECO:0000313" key="3">
    <source>
        <dbReference type="Proteomes" id="UP000815325"/>
    </source>
</evidence>
<keyword evidence="3" id="KW-1185">Reference proteome</keyword>
<proteinExistence type="predicted"/>
<evidence type="ECO:0000256" key="1">
    <source>
        <dbReference type="SAM" id="MobiDB-lite"/>
    </source>
</evidence>
<protein>
    <submittedName>
        <fullName evidence="2">Uncharacterized protein</fullName>
    </submittedName>
</protein>
<reference evidence="2" key="1">
    <citation type="submission" date="2017-08" db="EMBL/GenBank/DDBJ databases">
        <authorList>
            <person name="Polle J.E."/>
            <person name="Barry K."/>
            <person name="Cushman J."/>
            <person name="Schmutz J."/>
            <person name="Tran D."/>
            <person name="Hathwaick L.T."/>
            <person name="Yim W.C."/>
            <person name="Jenkins J."/>
            <person name="Mckie-Krisberg Z.M."/>
            <person name="Prochnik S."/>
            <person name="Lindquist E."/>
            <person name="Dockter R.B."/>
            <person name="Adam C."/>
            <person name="Molina H."/>
            <person name="Bunkerborg J."/>
            <person name="Jin E."/>
            <person name="Buchheim M."/>
            <person name="Magnuson J."/>
        </authorList>
    </citation>
    <scope>NUCLEOTIDE SEQUENCE</scope>
    <source>
        <strain evidence="2">CCAP 19/18</strain>
    </source>
</reference>
<feature type="region of interest" description="Disordered" evidence="1">
    <location>
        <begin position="154"/>
        <end position="176"/>
    </location>
</feature>
<sequence length="188" mass="21032">AYSGYWAAYYSTPQGHVAQEFQQRVAEDPGFAGTEQYHVFYEDWCATELEAYEQAQQAAAAVKRVMVQAAVPQTRQKQQQRRQQAESESTLVRGQALAAAIRTASLHSNDTQLVKGALVAGMYPQVALVRLLKRESAKGGGPLMQPVRATDPAFMEVPRGKDKKERRPERRGKEGSYKFELRTLQVSI</sequence>
<feature type="compositionally biased region" description="Basic and acidic residues" evidence="1">
    <location>
        <begin position="158"/>
        <end position="176"/>
    </location>
</feature>
<name>A0ABQ7G5Z5_DUNSA</name>
<comment type="caution">
    <text evidence="2">The sequence shown here is derived from an EMBL/GenBank/DDBJ whole genome shotgun (WGS) entry which is preliminary data.</text>
</comment>
<dbReference type="Proteomes" id="UP000815325">
    <property type="component" value="Unassembled WGS sequence"/>
</dbReference>
<accession>A0ABQ7G5Z5</accession>
<dbReference type="EMBL" id="MU070089">
    <property type="protein sequence ID" value="KAF5830017.1"/>
    <property type="molecule type" value="Genomic_DNA"/>
</dbReference>